<gene>
    <name evidence="1" type="ORF">S03H2_22618</name>
</gene>
<reference evidence="1" key="1">
    <citation type="journal article" date="2014" name="Front. Microbiol.">
        <title>High frequency of phylogenetically diverse reductive dehalogenase-homologous genes in deep subseafloor sedimentary metagenomes.</title>
        <authorList>
            <person name="Kawai M."/>
            <person name="Futagami T."/>
            <person name="Toyoda A."/>
            <person name="Takaki Y."/>
            <person name="Nishi S."/>
            <person name="Hori S."/>
            <person name="Arai W."/>
            <person name="Tsubouchi T."/>
            <person name="Morono Y."/>
            <person name="Uchiyama I."/>
            <person name="Ito T."/>
            <person name="Fujiyama A."/>
            <person name="Inagaki F."/>
            <person name="Takami H."/>
        </authorList>
    </citation>
    <scope>NUCLEOTIDE SEQUENCE</scope>
    <source>
        <strain evidence="1">Expedition CK06-06</strain>
    </source>
</reference>
<protein>
    <submittedName>
        <fullName evidence="1">Uncharacterized protein</fullName>
    </submittedName>
</protein>
<feature type="non-terminal residue" evidence="1">
    <location>
        <position position="1"/>
    </location>
</feature>
<dbReference type="EMBL" id="BARU01012208">
    <property type="protein sequence ID" value="GAH38385.1"/>
    <property type="molecule type" value="Genomic_DNA"/>
</dbReference>
<proteinExistence type="predicted"/>
<comment type="caution">
    <text evidence="1">The sequence shown here is derived from an EMBL/GenBank/DDBJ whole genome shotgun (WGS) entry which is preliminary data.</text>
</comment>
<organism evidence="1">
    <name type="scientific">marine sediment metagenome</name>
    <dbReference type="NCBI Taxonomy" id="412755"/>
    <lineage>
        <taxon>unclassified sequences</taxon>
        <taxon>metagenomes</taxon>
        <taxon>ecological metagenomes</taxon>
    </lineage>
</organism>
<accession>X1G0P5</accession>
<evidence type="ECO:0000313" key="1">
    <source>
        <dbReference type="EMBL" id="GAH38385.1"/>
    </source>
</evidence>
<sequence length="36" mass="4497">LLNIVFFIQNRYSIRDNTIDYFQLEIQLKSEKHRKL</sequence>
<dbReference type="AlphaFoldDB" id="X1G0P5"/>
<name>X1G0P5_9ZZZZ</name>